<dbReference type="SABIO-RK" id="A0A061M1M5"/>
<dbReference type="GeneID" id="69579053"/>
<sequence>MKINNKGKGALIAAITAAATLLSCGLAAASASAAGVDYLPTIGQVPTYTKFQPTADPGKNASDYFQPYWYAKNANDNGGTHIQAHGGQVVKVGDAYYWYGEDRSNGYDNSPGVHAYMSTDLYNWTDLGVALRAVTSKSQLTDKSNADYAYFDKAYNLTKSDGSVDAAKADAIFPYLNTNPDQDGDGAVDSVQGIFERPKIIYNKKNKQYVLWWHSDGSTTPGGSNYARALAGVAVSDNPAGPFTMVGAYRLPNQNNWKEAAGNPSWGENGDSRDMTVFVDPKDDSAYVLYSSEANATLYIAKLNDDYTNVVKTTNVDQSEGQKQYSADGQYPYILADATTDAPVRGEDFQIVKQNGSLEAPAVFQYDGRYNIIASGATGWAPNKQTYYTADSMLGNWTRGVEKDDVNENTWYNNMPEGADGLLSVGDTRGTTFGSQSASVLAVDQEKGHFIYLGDRWDSGKADSTYVWLPLTIGENGTIEMHNPAQEGEPDGWDLSYWGNHGSAKGKLVNWTVETGDDLPKTVNTGGTVTLPDTVNVKEGDDTIATKVTWNVEGGTAVSKSTKAAGNTYAFNVPGAYTITGTLAESSNFNPGRTFRRTIDVSCSNPISGSWKEAHWKGGSACQVSASGGAYDFTITDNANRGVWTDRNEGSAVYQPDALDVNETLETTVKPLDLGGNGDPRAGLVVRNGLADANGGKGYATLLASLSGVYMQYDSNADGYIDKETSHVGTGFGDQVQLKLERISTDTLKGYWRASANDEWQDVATVTLTGADVTGLDAGAFATSNSNAGAFTVAFNGTAFGSQTAAVESIAAKGPETTIAKRQTLAHKDVTVTATLTNGKTRVLEPDEYTLEGFDTTKLGEQTVTVRLVTDSSVTATLTVTVESNLARLFCSSAAASKYEPASSWASASTADLTCDNNLSTNWSNWGTGDTSPWLSYTFDKAYQLGKLSVAVDKAKGEAAPKSFTVSYLAEDNATWTDATLPAVTVNGAAGAVTEADVSALPATKGIRLNFTYADGNDYAKIAEVRIAEGEATPEPQPSSNANLADLTVDGKTVDGFSADITEYAGALAGDAASYPTVEATAADAKATVQVEQASTENSGVATVTVTAEDGTAETYTVTFGELPQLAELAVEVTKDSYQVGDKFNAADVKVSAIYKVGDTETLRKLIDPTDGDLKFTGFDSATAGTKTITVSYRGVNATFEVTVTATEVTPGPGEQKPGDTNNPGNTAKPGNTATNEPAANGAAPLSNTGAAVAAIAVVVVALAAAAGALLVIRKRRA</sequence>
<dbReference type="SUPFAM" id="SSF49785">
    <property type="entry name" value="Galactose-binding domain-like"/>
    <property type="match status" value="1"/>
</dbReference>
<keyword evidence="6" id="KW-0326">Glycosidase</keyword>
<protein>
    <submittedName>
        <fullName evidence="6">Exo-beta-1,3-galactanase</fullName>
        <ecNumber evidence="6">3.2.1.145</ecNumber>
    </submittedName>
</protein>
<feature type="domain" description="Ig-like" evidence="5">
    <location>
        <begin position="1131"/>
        <end position="1204"/>
    </location>
</feature>
<dbReference type="SUPFAM" id="SSF75005">
    <property type="entry name" value="Arabinanase/levansucrase/invertase"/>
    <property type="match status" value="1"/>
</dbReference>
<keyword evidence="2" id="KW-0472">Membrane</keyword>
<dbReference type="Pfam" id="PF07523">
    <property type="entry name" value="Big_3"/>
    <property type="match status" value="2"/>
</dbReference>
<dbReference type="PANTHER" id="PTHR22925:SF3">
    <property type="entry name" value="GLYCOSYL HYDROLASE FAMILY PROTEIN 43"/>
    <property type="match status" value="1"/>
</dbReference>
<keyword evidence="3" id="KW-0732">Signal</keyword>
<evidence type="ECO:0000259" key="4">
    <source>
        <dbReference type="Pfam" id="PF00754"/>
    </source>
</evidence>
<dbReference type="InterPro" id="IPR023296">
    <property type="entry name" value="Glyco_hydro_beta-prop_sf"/>
</dbReference>
<dbReference type="EC" id="3.2.1.145" evidence="6"/>
<dbReference type="InterPro" id="IPR000421">
    <property type="entry name" value="FA58C"/>
</dbReference>
<feature type="chain" id="PRO_5043635263" evidence="3">
    <location>
        <begin position="34"/>
        <end position="1278"/>
    </location>
</feature>
<dbReference type="Pfam" id="PF00754">
    <property type="entry name" value="F5_F8_type_C"/>
    <property type="match status" value="1"/>
</dbReference>
<dbReference type="EMBL" id="BR001188">
    <property type="protein sequence ID" value="FAA01136.1"/>
    <property type="molecule type" value="Genomic_DNA"/>
</dbReference>
<keyword evidence="2" id="KW-0812">Transmembrane</keyword>
<dbReference type="InterPro" id="IPR022038">
    <property type="entry name" value="Ig-like_bact"/>
</dbReference>
<dbReference type="BRENDA" id="3.2.1.145">
    <property type="organism ID" value="851"/>
</dbReference>
<dbReference type="PROSITE" id="PS51257">
    <property type="entry name" value="PROKAR_LIPOPROTEIN"/>
    <property type="match status" value="1"/>
</dbReference>
<dbReference type="CDD" id="cd18825">
    <property type="entry name" value="GH43_CtGH43-like"/>
    <property type="match status" value="1"/>
</dbReference>
<reference evidence="6" key="1">
    <citation type="journal article" date="2014" name="Appl. Environ. Microbiol.">
        <title>Bifidobacterium longum subsp. longum Exo-beta-1,3-Galactanase, an Enzyme for the Degradation of Type II Arabinogalactan.</title>
        <authorList>
            <person name="Fujita K."/>
            <person name="Sakaguchi T."/>
            <person name="Sakamoto A."/>
            <person name="Shimokawa M."/>
            <person name="Kitahara K."/>
        </authorList>
    </citation>
    <scope>NUCLEOTIDE SEQUENCE</scope>
    <source>
        <strain evidence="6">JCM 1217</strain>
    </source>
</reference>
<gene>
    <name evidence="6" type="primary">BL1,3Gal</name>
</gene>
<name>A0A061M1M5_BIFLL</name>
<feature type="compositionally biased region" description="Polar residues" evidence="1">
    <location>
        <begin position="1219"/>
        <end position="1238"/>
    </location>
</feature>
<dbReference type="AlphaFoldDB" id="A0A061M1M5"/>
<dbReference type="Gene3D" id="2.60.40.3630">
    <property type="match status" value="2"/>
</dbReference>
<dbReference type="Gene3D" id="2.115.10.20">
    <property type="entry name" value="Glycosyl hydrolase domain, family 43"/>
    <property type="match status" value="1"/>
</dbReference>
<evidence type="ECO:0000259" key="5">
    <source>
        <dbReference type="Pfam" id="PF07523"/>
    </source>
</evidence>
<evidence type="ECO:0000256" key="2">
    <source>
        <dbReference type="SAM" id="Phobius"/>
    </source>
</evidence>
<feature type="transmembrane region" description="Helical" evidence="2">
    <location>
        <begin position="1251"/>
        <end position="1273"/>
    </location>
</feature>
<feature type="domain" description="Ig-like" evidence="5">
    <location>
        <begin position="815"/>
        <end position="882"/>
    </location>
</feature>
<feature type="signal peptide" evidence="3">
    <location>
        <begin position="1"/>
        <end position="33"/>
    </location>
</feature>
<evidence type="ECO:0000313" key="6">
    <source>
        <dbReference type="EMBL" id="FAA01136.1"/>
    </source>
</evidence>
<dbReference type="InterPro" id="IPR008979">
    <property type="entry name" value="Galactose-bd-like_sf"/>
</dbReference>
<evidence type="ECO:0000256" key="3">
    <source>
        <dbReference type="SAM" id="SignalP"/>
    </source>
</evidence>
<dbReference type="PANTHER" id="PTHR22925">
    <property type="entry name" value="GLYCOSYL HYDROLASE 43 FAMILY MEMBER"/>
    <property type="match status" value="1"/>
</dbReference>
<dbReference type="Gene3D" id="2.60.120.260">
    <property type="entry name" value="Galactose-binding domain-like"/>
    <property type="match status" value="1"/>
</dbReference>
<proteinExistence type="predicted"/>
<accession>A0A061M1M5</accession>
<dbReference type="RefSeq" id="WP_013583000.1">
    <property type="nucleotide sequence ID" value="NZ_CBCRZL010000009.1"/>
</dbReference>
<organism evidence="6">
    <name type="scientific">Bifidobacterium longum subsp. longum</name>
    <dbReference type="NCBI Taxonomy" id="1679"/>
    <lineage>
        <taxon>Bacteria</taxon>
        <taxon>Bacillati</taxon>
        <taxon>Actinomycetota</taxon>
        <taxon>Actinomycetes</taxon>
        <taxon>Bifidobacteriales</taxon>
        <taxon>Bifidobacteriaceae</taxon>
        <taxon>Bifidobacterium</taxon>
    </lineage>
</organism>
<keyword evidence="2" id="KW-1133">Transmembrane helix</keyword>
<feature type="region of interest" description="Disordered" evidence="1">
    <location>
        <begin position="1207"/>
        <end position="1242"/>
    </location>
</feature>
<evidence type="ECO:0000256" key="1">
    <source>
        <dbReference type="SAM" id="MobiDB-lite"/>
    </source>
</evidence>
<dbReference type="GO" id="GO:0033943">
    <property type="term" value="F:galactan 1,3-beta-galactosidase activity"/>
    <property type="evidence" value="ECO:0007669"/>
    <property type="project" value="UniProtKB-EC"/>
</dbReference>
<keyword evidence="6" id="KW-0378">Hydrolase</keyword>
<feature type="domain" description="F5/8 type C" evidence="4">
    <location>
        <begin position="904"/>
        <end position="1025"/>
    </location>
</feature>